<evidence type="ECO:0000313" key="5">
    <source>
        <dbReference type="Proteomes" id="UP000198725"/>
    </source>
</evidence>
<evidence type="ECO:0000256" key="2">
    <source>
        <dbReference type="SAM" id="SignalP"/>
    </source>
</evidence>
<proteinExistence type="predicted"/>
<dbReference type="Gene3D" id="2.70.70.10">
    <property type="entry name" value="Glucose Permease (Domain IIA)"/>
    <property type="match status" value="1"/>
</dbReference>
<organism evidence="4 5">
    <name type="scientific">Rhodanobacter glycinis</name>
    <dbReference type="NCBI Taxonomy" id="582702"/>
    <lineage>
        <taxon>Bacteria</taxon>
        <taxon>Pseudomonadati</taxon>
        <taxon>Pseudomonadota</taxon>
        <taxon>Gammaproteobacteria</taxon>
        <taxon>Lysobacterales</taxon>
        <taxon>Rhodanobacteraceae</taxon>
        <taxon>Rhodanobacter</taxon>
    </lineage>
</organism>
<feature type="domain" description="M23ase beta-sheet core" evidence="3">
    <location>
        <begin position="298"/>
        <end position="389"/>
    </location>
</feature>
<gene>
    <name evidence="4" type="ORF">SAMN05192579_102120</name>
</gene>
<feature type="chain" id="PRO_5011447444" evidence="2">
    <location>
        <begin position="25"/>
        <end position="397"/>
    </location>
</feature>
<dbReference type="SUPFAM" id="SSF51261">
    <property type="entry name" value="Duplicated hybrid motif"/>
    <property type="match status" value="1"/>
</dbReference>
<dbReference type="AlphaFoldDB" id="A0A1I3Z0Y4"/>
<dbReference type="RefSeq" id="WP_092701333.1">
    <property type="nucleotide sequence ID" value="NZ_FOSR01000002.1"/>
</dbReference>
<evidence type="ECO:0000313" key="4">
    <source>
        <dbReference type="EMBL" id="SFK37251.1"/>
    </source>
</evidence>
<dbReference type="Proteomes" id="UP000198725">
    <property type="component" value="Unassembled WGS sequence"/>
</dbReference>
<dbReference type="PANTHER" id="PTHR21666">
    <property type="entry name" value="PEPTIDASE-RELATED"/>
    <property type="match status" value="1"/>
</dbReference>
<feature type="coiled-coil region" evidence="1">
    <location>
        <begin position="39"/>
        <end position="129"/>
    </location>
</feature>
<reference evidence="5" key="1">
    <citation type="submission" date="2016-10" db="EMBL/GenBank/DDBJ databases">
        <authorList>
            <person name="Varghese N."/>
            <person name="Submissions S."/>
        </authorList>
    </citation>
    <scope>NUCLEOTIDE SEQUENCE [LARGE SCALE GENOMIC DNA]</scope>
    <source>
        <strain evidence="5">MO64</strain>
    </source>
</reference>
<dbReference type="InterPro" id="IPR016047">
    <property type="entry name" value="M23ase_b-sheet_dom"/>
</dbReference>
<keyword evidence="4" id="KW-0378">Hydrolase</keyword>
<keyword evidence="5" id="KW-1185">Reference proteome</keyword>
<feature type="signal peptide" evidence="2">
    <location>
        <begin position="1"/>
        <end position="24"/>
    </location>
</feature>
<dbReference type="Pfam" id="PF01551">
    <property type="entry name" value="Peptidase_M23"/>
    <property type="match status" value="1"/>
</dbReference>
<dbReference type="InterPro" id="IPR050570">
    <property type="entry name" value="Cell_wall_metabolism_enzyme"/>
</dbReference>
<dbReference type="InterPro" id="IPR011055">
    <property type="entry name" value="Dup_hybrid_motif"/>
</dbReference>
<evidence type="ECO:0000256" key="1">
    <source>
        <dbReference type="SAM" id="Coils"/>
    </source>
</evidence>
<dbReference type="CDD" id="cd12797">
    <property type="entry name" value="M23_peptidase"/>
    <property type="match status" value="1"/>
</dbReference>
<feature type="coiled-coil region" evidence="1">
    <location>
        <begin position="232"/>
        <end position="266"/>
    </location>
</feature>
<name>A0A1I3Z0Y4_9GAMM</name>
<keyword evidence="1" id="KW-0175">Coiled coil</keyword>
<sequence>MPKPTMLRSASLAFAALLACTAFAWPVAARQTDKPQAEQAQAQKKLAEIRDKMKALAQEQAQTAAKRDTLDAALAKQANALAAAAKAVRETDAQIAAKQQQLDQLQQQRNDLQQKLHDQRAAIADLLRATYALGRGTDMRVLLGGEDVARIARALTYSKYFQQDRVKKVNQLMDDLAKLQALETSITAEQQALQAVRAQREAQARTLRQQRAAQQKLASQVNAQYKSQGQKLAAMKQNEQSLNQLLDKLQKAIDEAARAAAEAAKAGRHETGVPAGKIANTRGNLPWPASGPVHDYGNGVLIAAPAGSEVHAVAAGRVVYAHFLRGYGLLIIVNHGNGWMSMYGNNETLLHNVGDAVKAGTVLGTALPSTSSSTGVYFELRHNRKPVNPRSWLRQQR</sequence>
<dbReference type="PANTHER" id="PTHR21666:SF270">
    <property type="entry name" value="MUREIN HYDROLASE ACTIVATOR ENVC"/>
    <property type="match status" value="1"/>
</dbReference>
<protein>
    <submittedName>
        <fullName evidence="4">Septal ring factor EnvC, activator of murein hydrolases AmiA and AmiB</fullName>
    </submittedName>
</protein>
<evidence type="ECO:0000259" key="3">
    <source>
        <dbReference type="Pfam" id="PF01551"/>
    </source>
</evidence>
<dbReference type="PROSITE" id="PS51257">
    <property type="entry name" value="PROKAR_LIPOPROTEIN"/>
    <property type="match status" value="1"/>
</dbReference>
<dbReference type="Gene3D" id="6.10.250.3150">
    <property type="match status" value="1"/>
</dbReference>
<dbReference type="GO" id="GO:0004222">
    <property type="term" value="F:metalloendopeptidase activity"/>
    <property type="evidence" value="ECO:0007669"/>
    <property type="project" value="TreeGrafter"/>
</dbReference>
<keyword evidence="2" id="KW-0732">Signal</keyword>
<dbReference type="EMBL" id="FOSR01000002">
    <property type="protein sequence ID" value="SFK37251.1"/>
    <property type="molecule type" value="Genomic_DNA"/>
</dbReference>
<accession>A0A1I3Z0Y4</accession>